<dbReference type="InterPro" id="IPR013520">
    <property type="entry name" value="Ribonucl_H"/>
</dbReference>
<dbReference type="Gene3D" id="1.10.10.10">
    <property type="entry name" value="Winged helix-like DNA-binding domain superfamily/Winged helix DNA-binding domain"/>
    <property type="match status" value="1"/>
</dbReference>
<feature type="domain" description="Helicase ATP-binding" evidence="11">
    <location>
        <begin position="356"/>
        <end position="669"/>
    </location>
</feature>
<organism evidence="13">
    <name type="scientific">Thermosporothrix sp. COM3</name>
    <dbReference type="NCBI Taxonomy" id="2490863"/>
    <lineage>
        <taxon>Bacteria</taxon>
        <taxon>Bacillati</taxon>
        <taxon>Chloroflexota</taxon>
        <taxon>Ktedonobacteria</taxon>
        <taxon>Ktedonobacterales</taxon>
        <taxon>Thermosporotrichaceae</taxon>
        <taxon>Thermosporothrix</taxon>
    </lineage>
</organism>
<dbReference type="GO" id="GO:0006310">
    <property type="term" value="P:DNA recombination"/>
    <property type="evidence" value="ECO:0007669"/>
    <property type="project" value="InterPro"/>
</dbReference>
<proteinExistence type="inferred from homology"/>
<dbReference type="CDD" id="cd17920">
    <property type="entry name" value="DEXHc_RecQ"/>
    <property type="match status" value="1"/>
</dbReference>
<evidence type="ECO:0000259" key="11">
    <source>
        <dbReference type="PROSITE" id="PS51193"/>
    </source>
</evidence>
<evidence type="ECO:0000256" key="2">
    <source>
        <dbReference type="ARBA" id="ARBA00022741"/>
    </source>
</evidence>
<dbReference type="SUPFAM" id="SSF53098">
    <property type="entry name" value="Ribonuclease H-like"/>
    <property type="match status" value="1"/>
</dbReference>
<dbReference type="PROSITE" id="PS51193">
    <property type="entry name" value="HELICASE_ATP_BIND_2"/>
    <property type="match status" value="1"/>
</dbReference>
<dbReference type="InterPro" id="IPR014001">
    <property type="entry name" value="Helicase_ATP-bd"/>
</dbReference>
<evidence type="ECO:0000256" key="4">
    <source>
        <dbReference type="ARBA" id="ARBA00022806"/>
    </source>
</evidence>
<feature type="domain" description="Helicase C-terminal" evidence="12">
    <location>
        <begin position="1383"/>
        <end position="1532"/>
    </location>
</feature>
<dbReference type="InterPro" id="IPR012337">
    <property type="entry name" value="RNaseH-like_sf"/>
</dbReference>
<dbReference type="SMART" id="SM00490">
    <property type="entry name" value="HELICc"/>
    <property type="match status" value="1"/>
</dbReference>
<reference evidence="13" key="1">
    <citation type="submission" date="2018-12" db="EMBL/GenBank/DDBJ databases">
        <title>Novel natural products biosynthetic potential of the class Ktedonobacteria.</title>
        <authorList>
            <person name="Zheng Y."/>
            <person name="Saitou A."/>
            <person name="Wang C.M."/>
            <person name="Toyoda A."/>
            <person name="Minakuchi Y."/>
            <person name="Sekiguchi Y."/>
            <person name="Ueda K."/>
            <person name="Takano H."/>
            <person name="Sakai Y."/>
            <person name="Yokota A."/>
            <person name="Yabe S."/>
        </authorList>
    </citation>
    <scope>NUCLEOTIDE SEQUENCE</scope>
    <source>
        <strain evidence="13">COM3</strain>
    </source>
</reference>
<dbReference type="EC" id="5.6.2.4" evidence="9"/>
<keyword evidence="3" id="KW-0378">Hydrolase</keyword>
<dbReference type="CDD" id="cd06127">
    <property type="entry name" value="DEDDh"/>
    <property type="match status" value="1"/>
</dbReference>
<keyword evidence="7" id="KW-0413">Isomerase</keyword>
<dbReference type="InterPro" id="IPR004589">
    <property type="entry name" value="DNA_helicase_ATP-dep_RecQ"/>
</dbReference>
<dbReference type="SMART" id="SM00491">
    <property type="entry name" value="HELICc2"/>
    <property type="match status" value="1"/>
</dbReference>
<dbReference type="InterPro" id="IPR014013">
    <property type="entry name" value="Helic_SF1/SF2_ATP-bd_DinG/Rad3"/>
</dbReference>
<protein>
    <recommendedName>
        <fullName evidence="9">DNA 3'-5' helicase</fullName>
        <ecNumber evidence="9">5.6.2.4</ecNumber>
    </recommendedName>
</protein>
<keyword evidence="2" id="KW-0547">Nucleotide-binding</keyword>
<evidence type="ECO:0000256" key="3">
    <source>
        <dbReference type="ARBA" id="ARBA00022801"/>
    </source>
</evidence>
<dbReference type="GO" id="GO:0016818">
    <property type="term" value="F:hydrolase activity, acting on acid anhydrides, in phosphorus-containing anhydrides"/>
    <property type="evidence" value="ECO:0007669"/>
    <property type="project" value="InterPro"/>
</dbReference>
<gene>
    <name evidence="13" type="ORF">KTC_22970</name>
</gene>
<accession>A0A455SIJ9</accession>
<evidence type="ECO:0000259" key="10">
    <source>
        <dbReference type="PROSITE" id="PS51192"/>
    </source>
</evidence>
<evidence type="ECO:0000256" key="9">
    <source>
        <dbReference type="ARBA" id="ARBA00034808"/>
    </source>
</evidence>
<dbReference type="InterPro" id="IPR006555">
    <property type="entry name" value="ATP-dep_Helicase_C"/>
</dbReference>
<dbReference type="PROSITE" id="PS51192">
    <property type="entry name" value="HELICASE_ATP_BIND_1"/>
    <property type="match status" value="1"/>
</dbReference>
<evidence type="ECO:0000256" key="6">
    <source>
        <dbReference type="ARBA" id="ARBA00023125"/>
    </source>
</evidence>
<keyword evidence="5" id="KW-0067">ATP-binding</keyword>
<dbReference type="GO" id="GO:0005737">
    <property type="term" value="C:cytoplasm"/>
    <property type="evidence" value="ECO:0007669"/>
    <property type="project" value="TreeGrafter"/>
</dbReference>
<dbReference type="GO" id="GO:0005524">
    <property type="term" value="F:ATP binding"/>
    <property type="evidence" value="ECO:0007669"/>
    <property type="project" value="UniProtKB-KW"/>
</dbReference>
<dbReference type="Gene3D" id="3.30.420.10">
    <property type="entry name" value="Ribonuclease H-like superfamily/Ribonuclease H"/>
    <property type="match status" value="1"/>
</dbReference>
<dbReference type="Pfam" id="PF00271">
    <property type="entry name" value="Helicase_C"/>
    <property type="match status" value="1"/>
</dbReference>
<comment type="catalytic activity">
    <reaction evidence="8">
        <text>Couples ATP hydrolysis with the unwinding of duplex DNA by translocating in the 3'-5' direction.</text>
        <dbReference type="EC" id="5.6.2.4"/>
    </reaction>
</comment>
<evidence type="ECO:0000256" key="7">
    <source>
        <dbReference type="ARBA" id="ARBA00023235"/>
    </source>
</evidence>
<dbReference type="InterPro" id="IPR036397">
    <property type="entry name" value="RNaseH_sf"/>
</dbReference>
<dbReference type="PANTHER" id="PTHR13710:SF105">
    <property type="entry name" value="ATP-DEPENDENT DNA HELICASE Q1"/>
    <property type="match status" value="1"/>
</dbReference>
<dbReference type="NCBIfam" id="TIGR00614">
    <property type="entry name" value="recQ_fam"/>
    <property type="match status" value="1"/>
</dbReference>
<comment type="similarity">
    <text evidence="1">Belongs to the helicase family. RecQ subfamily.</text>
</comment>
<dbReference type="GO" id="GO:0004527">
    <property type="term" value="F:exonuclease activity"/>
    <property type="evidence" value="ECO:0007669"/>
    <property type="project" value="UniProtKB-ARBA"/>
</dbReference>
<dbReference type="InterPro" id="IPR027417">
    <property type="entry name" value="P-loop_NTPase"/>
</dbReference>
<dbReference type="SMART" id="SM00479">
    <property type="entry name" value="EXOIII"/>
    <property type="match status" value="1"/>
</dbReference>
<keyword evidence="6" id="KW-0238">DNA-binding</keyword>
<dbReference type="PANTHER" id="PTHR13710">
    <property type="entry name" value="DNA HELICASE RECQ FAMILY MEMBER"/>
    <property type="match status" value="1"/>
</dbReference>
<dbReference type="Gene3D" id="3.40.50.300">
    <property type="entry name" value="P-loop containing nucleotide triphosphate hydrolases"/>
    <property type="match status" value="4"/>
</dbReference>
<dbReference type="Pfam" id="PF00270">
    <property type="entry name" value="DEAD"/>
    <property type="match status" value="1"/>
</dbReference>
<dbReference type="InterPro" id="IPR011545">
    <property type="entry name" value="DEAD/DEAH_box_helicase_dom"/>
</dbReference>
<dbReference type="GO" id="GO:0005694">
    <property type="term" value="C:chromosome"/>
    <property type="evidence" value="ECO:0007669"/>
    <property type="project" value="TreeGrafter"/>
</dbReference>
<dbReference type="GO" id="GO:0043138">
    <property type="term" value="F:3'-5' DNA helicase activity"/>
    <property type="evidence" value="ECO:0007669"/>
    <property type="project" value="UniProtKB-EC"/>
</dbReference>
<dbReference type="SMART" id="SM00487">
    <property type="entry name" value="DEXDc"/>
    <property type="match status" value="2"/>
</dbReference>
<dbReference type="PROSITE" id="PS51194">
    <property type="entry name" value="HELICASE_CTER"/>
    <property type="match status" value="1"/>
</dbReference>
<name>A0A455SIJ9_9CHLR</name>
<dbReference type="SUPFAM" id="SSF52540">
    <property type="entry name" value="P-loop containing nucleoside triphosphate hydrolases"/>
    <property type="match status" value="2"/>
</dbReference>
<feature type="domain" description="Helicase ATP-binding" evidence="10">
    <location>
        <begin position="1173"/>
        <end position="1345"/>
    </location>
</feature>
<dbReference type="GO" id="GO:0003677">
    <property type="term" value="F:DNA binding"/>
    <property type="evidence" value="ECO:0007669"/>
    <property type="project" value="UniProtKB-KW"/>
</dbReference>
<evidence type="ECO:0000256" key="5">
    <source>
        <dbReference type="ARBA" id="ARBA00022840"/>
    </source>
</evidence>
<evidence type="ECO:0000259" key="12">
    <source>
        <dbReference type="PROSITE" id="PS51194"/>
    </source>
</evidence>
<evidence type="ECO:0000313" key="13">
    <source>
        <dbReference type="EMBL" id="BBH87546.1"/>
    </source>
</evidence>
<dbReference type="Pfam" id="PF00929">
    <property type="entry name" value="RNase_T"/>
    <property type="match status" value="1"/>
</dbReference>
<dbReference type="EMBL" id="AP019376">
    <property type="protein sequence ID" value="BBH87546.1"/>
    <property type="molecule type" value="Genomic_DNA"/>
</dbReference>
<dbReference type="InterPro" id="IPR036388">
    <property type="entry name" value="WH-like_DNA-bd_sf"/>
</dbReference>
<dbReference type="GO" id="GO:0006281">
    <property type="term" value="P:DNA repair"/>
    <property type="evidence" value="ECO:0007669"/>
    <property type="project" value="TreeGrafter"/>
</dbReference>
<dbReference type="GO" id="GO:0009378">
    <property type="term" value="F:four-way junction helicase activity"/>
    <property type="evidence" value="ECO:0007669"/>
    <property type="project" value="TreeGrafter"/>
</dbReference>
<dbReference type="Pfam" id="PF13307">
    <property type="entry name" value="Helicase_C_2"/>
    <property type="match status" value="1"/>
</dbReference>
<evidence type="ECO:0000256" key="8">
    <source>
        <dbReference type="ARBA" id="ARBA00034617"/>
    </source>
</evidence>
<keyword evidence="4" id="KW-0347">Helicase</keyword>
<dbReference type="InterPro" id="IPR001650">
    <property type="entry name" value="Helicase_C-like"/>
</dbReference>
<sequence>MNDRERPNQKQRMQKALQDAFIQLSGRATIEALIPIVSSAVGRRMTTYQLQRLLNEDPIHYRQDDAGRWLLVHTFIPETQANVEDETPRQETLSLRAGSYVVFDLETMGDWGGPGQPGNIEIVQIAAQRYRNFQPEGELFMRFVRPSGPIPARITHLTNIHFEDVKAAADIKTVLDEFFSYIGDFPLIAHNGVLFDGPVLNLVGKRVGYTFPHSTVVLDTLPLARALLPPGVPSPVDGEPLQNYRLTTLARFYGCEEAGAHRADVDISMLGNVLKGLLGELGIFPGTRSHPAAAYIRALLQRAGDPWLQICGRAEKEEEDLTALFPMFGASAVPLLSKSSAQDEYTPTIGAVERMLNAYEQHGNERRPSQAQLAHLAARAMREKLCAVIEAGTGTGKGLGYLAPAYLQAKATGRPVVVSTFTRVLQDQLYNSDLQFLGTVVDGQLKCALLKGRHNYISSRCLAEELQDAFDEAALEPARAWGLSTLLSFAITTADGDLSAVQSAFLGLEQMVSAHGQLYMRLAAKKPVMVEDTRGADVWNLLNRVRVTSEVPQQIWPAGLPRPHERPDFAQRARENARHADIVVVNHSLLLLKALKEAPKDERLQQDADTEPTNLLSPYLICDEAHTLEDAATSVLTRTVSLKQVRRLLVALIGTQGVQGKSIAGLVRACRQLGLASDDPVIHVLLQLSQELLAQLEVLGQQLRRYIEHHSVIYREDRIRYGASIPLTRQSLSFAGGPALKQAGNRFVELLFALRDALDELAAPIARQAALADQTVLARKASKAERARLAIMEELREVVHDARWFWGFYDESSTVRVIRFDPGEPEAAAWSLSGMPIAVGALLYERFWSKLESIVITSATITSWGNQFDFFLHRIGLSRLPAEKLLTETLPHVFDYRAHALFLMPNHLPVPRDMALRKAYPEAVAMELKRGIPFLRGRTLVLFTARSRMELVHELAVTELDQQGFPLLTQDEAEAIERFKAEENVSLLGVRSLWEGVNVPGPSLSYVFIEKFPFPSLGDPLEAARMAVVERAGGDSFYEYMLPRALFQFKQGFGRLIRKHGDHGVVIMLDKRLRSAMYRGEVLSSLPGPTIGYESGAAMYQRIAEWMGMPFDADRFASSNQGGVQALLEQNMLPTNIISEQDWETVALPRLIRVFQGIWGKDRQLRPFQLEALRAVVTGRDVLTLAPTGSGKSITYQLPALLRHGCTLVISPLVALIRDQVATLREQFGLSMVNCLMSGMSSAEQEEVLNEVRAGAIKLLYIAPERLRDPRFRATLTQLPLVQLVVDEAHCISTWGHDFRPDFLEIPGLLRSFMKERVPVHALTATATPQVQEEIMSTLEFSHRTDPDHPEPLLHMSKNIRENLIYRTYLYTSTAEGELRTLELVRQILAHQEKGGPGIVYVATRAKAEKLAELLRTQNIAAYAYHGGLRSAERHNIQELFMSGEIEVVCCTNAFGMGIDKQNIRFVIHYDHPSSIEAYAQETGRAGRDGKEAYAILLYSAATQQKLRFIEQKSKQESSNIYALLALLGDLQLAAGEAPLITSFESLSRSLDLEEVSIRVLIHGAERVGLLERGEDVILEAGVLLTGDIIQLSQAFIDMHTQQKVLCLLRFLMNQRSSTLSSSALSVRTHYAAKDWMEAGGDAFEAMYLLQQLSEREPENCIFRPYSRGISLRLLPLSLPEKEAAYRELSTFFASRYTCFETRLQAMLDYIHLPQVACQRAFIENYLSGKQESESCGKCGHCAPTAVLPWDEQRIEANIQHQLHAPLQKEYAVDAALIVLEAVREHNGYFSQNTVIKMLLGQAFGRSRNGTKYSLNTIARNSEYFGALKKQHTTEKQAHAIVQRLIEGGYISLEYRKKSRRVDVAEGFYEERYQCICLTQAGLDVLAGEVPLRDIQGGRSH</sequence>
<evidence type="ECO:0000256" key="1">
    <source>
        <dbReference type="ARBA" id="ARBA00005446"/>
    </source>
</evidence>